<evidence type="ECO:0000313" key="3">
    <source>
        <dbReference type="EMBL" id="ATL48903.1"/>
    </source>
</evidence>
<evidence type="ECO:0000256" key="1">
    <source>
        <dbReference type="ARBA" id="ARBA00010556"/>
    </source>
</evidence>
<sequence length="2031" mass="232244">MIIRSLVISIIILLLVNPIFGQKEPTPFSMDSIEAAITRKSIDSDIWNELNINRQWAIQHDDDGLYARTIQASIQLKDIRTEDSLYFQNSAILDTLITKHNTSPKLKAILHILLAKRLQTFAQHRKFNILTYRSNKIPTDYASFSNIQRDSIIKQNYVAALKISTKVTKASSLLWLLRNPEVLLFKPELKDIVMANWIEYLNFQSSNLYKYQEERDSLLLLPSQNFFDQLSQFCHAYKDDKEIDIFRRYIDWIQLHADNAEETAYLIALTRAQLYNSDISNDKNKAKRYLNFLNQEISSPYNMRKAYDIAQSCKILYELGNQYLYVNYSEKINIQDECKSFLSDALHLYGENKDLVHTFPTLEKILQQLSRAIKSSKASVYLKHQLLPGKDIPIKVLYKNTDTIYYQVAATSIWEEDQQVYKKYKDLNIQNKGAFKLPPSTDYNQHAVYLKIPALKAGHYRLFFSASPLDDTNDYIYSVPFVISNIAVMNNHEKIFVLDQGTGQPLTGARIHLVKNGSISKKFKEVKQSGAVEIDRDIKQAKYVICYQSDTLSYDMTSYSPHAYRNGDTYNKDDYDNLSEYYDDQLEIKIFTDRGIYRPGQEVQFKAIFLVKNPTTGQTMIATPENLGKAQFRKFLNEVKSYDGNLLQLMDPFNNQVDSIVYTINDFGSFHGSFKIPKNAATGEWHIDCDYSYIYGNGNFQVEAYKRPSLDISIKQPTKYTLPGEAFEFKINVRSLSGAKIDNTPIHIQVSRSGNVPKISKVGTISETKYSSDLIRNDTLFTNAAGTVSVKMLDSFLSRTALPDSVFWNYNYQISATAIDKNGESADAIDNFSISSLPISIKFPVNSYNDIRKFSLPKLETHAAFEGKLYKKVHVQLYKIHCTLDAVNDRMPEVDQWYFSPEEWYKWFPEFAKDSCNIPDELIYETTVDLSNASHLDIPPQLFSVGRFKLKASVRENGRTIGQENFSFTLFDLEKNLAPAIEEVHYLKINLLKNGDTITWYHSGKKDRYAVYQIDYYSNKKKRLQTLYQYIHEKEGLYAWQFKIPTDVSGGQMNVSRHLIQDQIYQNQFETIYLNNPREIPEIIIEKYRQVMVPGAKEVFQLSVKSDGKNVASELLTTLYDASLDKLSTHKWEVPNTNYRHSYNAYNHWTYPIKYSQFIGGDMDFDKDGIVDISSLLNGMIPGLQKNYSVSRMNATAAGIVQIRGGAMPGAPPGNGLVILDGDVYKGRFDKFEPGYISDVIILKGAEATALYGSRASNGVILLSTKGKVKLPKPEEQPVKIRKNFNETAFFFPNVYADKDGYYTLQFSMPESATEWNWKMLAHTKKSAFAYLERKLQSRLNLMIQPNMPRLLYQGDQIWLQSRISNLDSLDMEGYASCTIEDAVTGKDLTGTLLKNFKQDFRVEKRGNTYVSFNLKIPNEQTNPLKIILSARSGSIGDAEEHIIPVLNTNILVKQGQTISLSAGTASIFKPISLPANASLYGANIAIQPQPPIALLNALPWLAHYSYNCAEQTFNKFRARYTAYQLMRADTLLQNTYEKASSEMRFDSSVTAAPRSSFTAPWLSLTNQSNKQAQDLIKILDTLDNRNEMEQLLGQLKDLQNADGGLSWFKGGVSNRYISNYILAGFGQMKNTGKLEDILKNKAHMQLLNSLIRYCLNEFEQHPRDQDIYLLYTLSYWKEYWTTMPGTSERVNTALDSCWKHIAGKAIDVQAQLVTATMQISNTQGELRSKAFKQLDIIQNLAISDENGTRWKAFSDNVEMQNTSEENLASIFEAIRWKDNYKELTEGVSKWLLQNRQQEHWQTTKATAAAIRILNEGQGKSMGEEQSLNVQLEQRQFHLSDHPLYGHNQDFIPLEKLPDNFSMSSGTKATTGIVTWYYFLPAKDISPGNTGIQIHKSYYKSDGQTWIPIQDNTLLKTGDKIKVSLEITTEKTLKFVHIFDPRLAAFEPGNVLSGYRYGQSFGYYQSNKDNGVDIFVDQIERGQHHIDYEMKVAQNGTFSCGPTQLECMYQPWMNAYGQVSTFSINPQNLSQ</sequence>
<dbReference type="PANTHER" id="PTHR40094:SF1">
    <property type="entry name" value="UBIQUITIN DOMAIN-CONTAINING PROTEIN"/>
    <property type="match status" value="1"/>
</dbReference>
<dbReference type="GO" id="GO:0004866">
    <property type="term" value="F:endopeptidase inhibitor activity"/>
    <property type="evidence" value="ECO:0007669"/>
    <property type="project" value="InterPro"/>
</dbReference>
<dbReference type="RefSeq" id="WP_098195274.1">
    <property type="nucleotide sequence ID" value="NZ_CP023777.1"/>
</dbReference>
<dbReference type="InterPro" id="IPR001599">
    <property type="entry name" value="Macroglobln_a2"/>
</dbReference>
<dbReference type="InterPro" id="IPR041246">
    <property type="entry name" value="Bact_MG10"/>
</dbReference>
<dbReference type="PANTHER" id="PTHR40094">
    <property type="entry name" value="ALPHA-2-MACROGLOBULIN HOMOLOG"/>
    <property type="match status" value="1"/>
</dbReference>
<dbReference type="SMART" id="SM01360">
    <property type="entry name" value="A2M"/>
    <property type="match status" value="1"/>
</dbReference>
<keyword evidence="4" id="KW-1185">Reference proteome</keyword>
<dbReference type="EMBL" id="CP023777">
    <property type="protein sequence ID" value="ATL48903.1"/>
    <property type="molecule type" value="Genomic_DNA"/>
</dbReference>
<dbReference type="Pfam" id="PF17973">
    <property type="entry name" value="bMG10"/>
    <property type="match status" value="1"/>
</dbReference>
<dbReference type="Proteomes" id="UP000220133">
    <property type="component" value="Chromosome"/>
</dbReference>
<accession>A0A291QYF6</accession>
<dbReference type="KEGG" id="cbae:COR50_17975"/>
<name>A0A291QYF6_9BACT</name>
<gene>
    <name evidence="3" type="ORF">COR50_17975</name>
</gene>
<dbReference type="Pfam" id="PF00207">
    <property type="entry name" value="A2M"/>
    <property type="match status" value="1"/>
</dbReference>
<dbReference type="InterPro" id="IPR002890">
    <property type="entry name" value="MG2"/>
</dbReference>
<feature type="domain" description="Alpha-2-macroglobulin" evidence="2">
    <location>
        <begin position="1288"/>
        <end position="1378"/>
    </location>
</feature>
<dbReference type="Gene3D" id="2.60.40.1930">
    <property type="match status" value="1"/>
</dbReference>
<dbReference type="SUPFAM" id="SSF56935">
    <property type="entry name" value="Porins"/>
    <property type="match status" value="1"/>
</dbReference>
<comment type="similarity">
    <text evidence="1">Belongs to the protease inhibitor I39 (alpha-2-macroglobulin) family. Bacterial alpha-2-macroglobulin subfamily.</text>
</comment>
<dbReference type="Gene3D" id="1.50.10.20">
    <property type="match status" value="1"/>
</dbReference>
<dbReference type="OrthoDB" id="9767116at2"/>
<reference evidence="3 4" key="1">
    <citation type="submission" date="2017-10" db="EMBL/GenBank/DDBJ databases">
        <title>Paenichitinophaga pekingensis gen. nov., sp. nov., isolated from activated sludge.</title>
        <authorList>
            <person name="Jin D."/>
            <person name="Kong X."/>
            <person name="Deng Y."/>
            <person name="Bai Z."/>
        </authorList>
    </citation>
    <scope>NUCLEOTIDE SEQUENCE [LARGE SCALE GENOMIC DNA]</scope>
    <source>
        <strain evidence="3 4">13</strain>
    </source>
</reference>
<dbReference type="InterPro" id="IPR008930">
    <property type="entry name" value="Terpenoid_cyclase/PrenylTrfase"/>
</dbReference>
<dbReference type="InterPro" id="IPR037066">
    <property type="entry name" value="Plug_dom_sf"/>
</dbReference>
<dbReference type="SUPFAM" id="SSF48239">
    <property type="entry name" value="Terpenoid cyclases/Protein prenyltransferases"/>
    <property type="match status" value="1"/>
</dbReference>
<dbReference type="InterPro" id="IPR051802">
    <property type="entry name" value="YfhM-like"/>
</dbReference>
<evidence type="ECO:0000259" key="2">
    <source>
        <dbReference type="SMART" id="SM01360"/>
    </source>
</evidence>
<proteinExistence type="inferred from homology"/>
<dbReference type="Gene3D" id="2.170.130.10">
    <property type="entry name" value="TonB-dependent receptor, plug domain"/>
    <property type="match status" value="1"/>
</dbReference>
<evidence type="ECO:0000313" key="4">
    <source>
        <dbReference type="Proteomes" id="UP000220133"/>
    </source>
</evidence>
<dbReference type="Pfam" id="PF01835">
    <property type="entry name" value="MG2"/>
    <property type="match status" value="1"/>
</dbReference>
<organism evidence="3 4">
    <name type="scientific">Chitinophaga caeni</name>
    <dbReference type="NCBI Taxonomy" id="2029983"/>
    <lineage>
        <taxon>Bacteria</taxon>
        <taxon>Pseudomonadati</taxon>
        <taxon>Bacteroidota</taxon>
        <taxon>Chitinophagia</taxon>
        <taxon>Chitinophagales</taxon>
        <taxon>Chitinophagaceae</taxon>
        <taxon>Chitinophaga</taxon>
    </lineage>
</organism>
<protein>
    <recommendedName>
        <fullName evidence="2">Alpha-2-macroglobulin domain-containing protein</fullName>
    </recommendedName>
</protein>